<evidence type="ECO:0000313" key="1">
    <source>
        <dbReference type="EMBL" id="MCI82636.1"/>
    </source>
</evidence>
<comment type="caution">
    <text evidence="1">The sequence shown here is derived from an EMBL/GenBank/DDBJ whole genome shotgun (WGS) entry which is preliminary data.</text>
</comment>
<reference evidence="1 2" key="1">
    <citation type="journal article" date="2018" name="Front. Plant Sci.">
        <title>Red Clover (Trifolium pratense) and Zigzag Clover (T. medium) - A Picture of Genomic Similarities and Differences.</title>
        <authorList>
            <person name="Dluhosova J."/>
            <person name="Istvanek J."/>
            <person name="Nedelnik J."/>
            <person name="Repkova J."/>
        </authorList>
    </citation>
    <scope>NUCLEOTIDE SEQUENCE [LARGE SCALE GENOMIC DNA]</scope>
    <source>
        <strain evidence="2">cv. 10/8</strain>
        <tissue evidence="1">Leaf</tissue>
    </source>
</reference>
<dbReference type="Proteomes" id="UP000265520">
    <property type="component" value="Unassembled WGS sequence"/>
</dbReference>
<sequence length="64" mass="7330">MSNKEVVQVDVTNDMKHYLLERGLPPRSDFAKVVGIEKPHSLAKLLVKSQVYIQYEEQEMADAI</sequence>
<dbReference type="EMBL" id="LXQA011048460">
    <property type="protein sequence ID" value="MCI82636.1"/>
    <property type="molecule type" value="Genomic_DNA"/>
</dbReference>
<accession>A0A392V308</accession>
<dbReference type="AlphaFoldDB" id="A0A392V308"/>
<name>A0A392V308_9FABA</name>
<feature type="non-terminal residue" evidence="1">
    <location>
        <position position="64"/>
    </location>
</feature>
<proteinExistence type="predicted"/>
<keyword evidence="2" id="KW-1185">Reference proteome</keyword>
<protein>
    <submittedName>
        <fullName evidence="1">Uncharacterized protein</fullName>
    </submittedName>
</protein>
<organism evidence="1 2">
    <name type="scientific">Trifolium medium</name>
    <dbReference type="NCBI Taxonomy" id="97028"/>
    <lineage>
        <taxon>Eukaryota</taxon>
        <taxon>Viridiplantae</taxon>
        <taxon>Streptophyta</taxon>
        <taxon>Embryophyta</taxon>
        <taxon>Tracheophyta</taxon>
        <taxon>Spermatophyta</taxon>
        <taxon>Magnoliopsida</taxon>
        <taxon>eudicotyledons</taxon>
        <taxon>Gunneridae</taxon>
        <taxon>Pentapetalae</taxon>
        <taxon>rosids</taxon>
        <taxon>fabids</taxon>
        <taxon>Fabales</taxon>
        <taxon>Fabaceae</taxon>
        <taxon>Papilionoideae</taxon>
        <taxon>50 kb inversion clade</taxon>
        <taxon>NPAAA clade</taxon>
        <taxon>Hologalegina</taxon>
        <taxon>IRL clade</taxon>
        <taxon>Trifolieae</taxon>
        <taxon>Trifolium</taxon>
    </lineage>
</organism>
<evidence type="ECO:0000313" key="2">
    <source>
        <dbReference type="Proteomes" id="UP000265520"/>
    </source>
</evidence>